<dbReference type="RefSeq" id="WP_197002966.1">
    <property type="nucleotide sequence ID" value="NZ_BONS01000001.1"/>
</dbReference>
<dbReference type="EMBL" id="JADOUF010000001">
    <property type="protein sequence ID" value="MBG6135916.1"/>
    <property type="molecule type" value="Genomic_DNA"/>
</dbReference>
<dbReference type="InterPro" id="IPR024344">
    <property type="entry name" value="MDMPI_metal-binding"/>
</dbReference>
<dbReference type="Proteomes" id="UP000622552">
    <property type="component" value="Unassembled WGS sequence"/>
</dbReference>
<evidence type="ECO:0000313" key="3">
    <source>
        <dbReference type="Proteomes" id="UP000622552"/>
    </source>
</evidence>
<proteinExistence type="predicted"/>
<dbReference type="NCBIfam" id="TIGR03083">
    <property type="entry name" value="maleylpyruvate isomerase family mycothiol-dependent enzyme"/>
    <property type="match status" value="1"/>
</dbReference>
<evidence type="ECO:0000259" key="1">
    <source>
        <dbReference type="Pfam" id="PF11716"/>
    </source>
</evidence>
<accession>A0A8J7GRZ4</accession>
<gene>
    <name evidence="2" type="ORF">IW245_002110</name>
</gene>
<organism evidence="2 3">
    <name type="scientific">Longispora fulva</name>
    <dbReference type="NCBI Taxonomy" id="619741"/>
    <lineage>
        <taxon>Bacteria</taxon>
        <taxon>Bacillati</taxon>
        <taxon>Actinomycetota</taxon>
        <taxon>Actinomycetes</taxon>
        <taxon>Micromonosporales</taxon>
        <taxon>Micromonosporaceae</taxon>
        <taxon>Longispora</taxon>
    </lineage>
</organism>
<sequence>MTELTPSERILLAEHRTLLPLVRDLPRAALDAPTVCSAWSVLDILAHCGAALSCIARGVAYDSSPAGNETQVLERRTWTVPAILDELEHGLLEAGAAIVASDGAWDGAALGTWIHGGDIRAALGDAGAYASEGLHDAVTLLGASARVRDTPLAHVTLPDRTLELGSPVPGRAPATLRTDAPTLILLYSGRPADPGSYTLTGAEAAELVSQQW</sequence>
<name>A0A8J7GRZ4_9ACTN</name>
<dbReference type="AlphaFoldDB" id="A0A8J7GRZ4"/>
<dbReference type="GO" id="GO:0046872">
    <property type="term" value="F:metal ion binding"/>
    <property type="evidence" value="ECO:0007669"/>
    <property type="project" value="InterPro"/>
</dbReference>
<protein>
    <submittedName>
        <fullName evidence="2">Uncharacterized protein (TIGR03083 family)</fullName>
    </submittedName>
</protein>
<dbReference type="InterPro" id="IPR017517">
    <property type="entry name" value="Maleyloyr_isom"/>
</dbReference>
<dbReference type="SUPFAM" id="SSF109854">
    <property type="entry name" value="DinB/YfiT-like putative metalloenzymes"/>
    <property type="match status" value="1"/>
</dbReference>
<keyword evidence="3" id="KW-1185">Reference proteome</keyword>
<comment type="caution">
    <text evidence="2">The sequence shown here is derived from an EMBL/GenBank/DDBJ whole genome shotgun (WGS) entry which is preliminary data.</text>
</comment>
<dbReference type="Pfam" id="PF11716">
    <property type="entry name" value="MDMPI_N"/>
    <property type="match status" value="1"/>
</dbReference>
<evidence type="ECO:0000313" key="2">
    <source>
        <dbReference type="EMBL" id="MBG6135916.1"/>
    </source>
</evidence>
<dbReference type="Gene3D" id="1.20.120.450">
    <property type="entry name" value="dinb family like domain"/>
    <property type="match status" value="1"/>
</dbReference>
<feature type="domain" description="Mycothiol-dependent maleylpyruvate isomerase metal-binding" evidence="1">
    <location>
        <begin position="12"/>
        <end position="137"/>
    </location>
</feature>
<reference evidence="2" key="1">
    <citation type="submission" date="2020-11" db="EMBL/GenBank/DDBJ databases">
        <title>Sequencing the genomes of 1000 actinobacteria strains.</title>
        <authorList>
            <person name="Klenk H.-P."/>
        </authorList>
    </citation>
    <scope>NUCLEOTIDE SEQUENCE</scope>
    <source>
        <strain evidence="2">DSM 45356</strain>
    </source>
</reference>
<dbReference type="InterPro" id="IPR034660">
    <property type="entry name" value="DinB/YfiT-like"/>
</dbReference>